<dbReference type="PANTHER" id="PTHR23252:SF29">
    <property type="entry name" value="INTEGRAL MEMBRANE PROTEIN GPR180"/>
    <property type="match status" value="1"/>
</dbReference>
<evidence type="ECO:0008006" key="10">
    <source>
        <dbReference type="Google" id="ProtNLM"/>
    </source>
</evidence>
<evidence type="ECO:0000256" key="5">
    <source>
        <dbReference type="ARBA" id="ARBA00023180"/>
    </source>
</evidence>
<name>A0A8J1UBS4_OWEFU</name>
<proteinExistence type="predicted"/>
<dbReference type="InterPro" id="IPR053880">
    <property type="entry name" value="GPR180-like_N"/>
</dbReference>
<evidence type="ECO:0000313" key="9">
    <source>
        <dbReference type="Proteomes" id="UP000749559"/>
    </source>
</evidence>
<evidence type="ECO:0000256" key="2">
    <source>
        <dbReference type="ARBA" id="ARBA00022692"/>
    </source>
</evidence>
<keyword evidence="4" id="KW-0472">Membrane</keyword>
<dbReference type="InterPro" id="IPR047831">
    <property type="entry name" value="GPR180/TMEM145"/>
</dbReference>
<dbReference type="Proteomes" id="UP000749559">
    <property type="component" value="Unassembled WGS sequence"/>
</dbReference>
<sequence>MGIKMGSCILGIFLTVLCLILEIEAKTTKGIFSTRMAQEEMGQYVSTFCFHGETAIISYTLNSTGTTQGVLGLILDEDWHTVTPDTQCHTKLDLAKIKYELTDTGGNISMAQFADTKIWHIIYSDTYTCERTRSLNPLEKSSYIEFEIQMLNPDIEGEPTNHFSDEETGLLRFFQLLTLMYFILACIYTPSLQESLSKGGPMCQVLKLLIGALFLQAGGSLLIMLHLHRYSSDGYGLTFLQILSELLDVVSQFIMLYMVLSLTLGWTLGSHKNVNPLKNQQASGIVGTLGILQGLLFLWEQNEDQEFRIYHAHRSTAGFLLLLVRITLAVLFSCNLYTTVTKERSTLKREFYASFSKSCLLWFLCYPVLVVSSWLLTAYLRYKFIVMGMVICQNVAILFLYRLFLSRSLYWEVSALSSSIPLKMDKNFGIRIYS</sequence>
<reference evidence="8" key="1">
    <citation type="submission" date="2022-03" db="EMBL/GenBank/DDBJ databases">
        <authorList>
            <person name="Martin C."/>
        </authorList>
    </citation>
    <scope>NUCLEOTIDE SEQUENCE</scope>
</reference>
<accession>A0A8J1UBS4</accession>
<dbReference type="GO" id="GO:0016020">
    <property type="term" value="C:membrane"/>
    <property type="evidence" value="ECO:0007669"/>
    <property type="project" value="UniProtKB-SubCell"/>
</dbReference>
<evidence type="ECO:0000313" key="8">
    <source>
        <dbReference type="EMBL" id="CAH1781321.1"/>
    </source>
</evidence>
<dbReference type="Pfam" id="PF10192">
    <property type="entry name" value="GPR180-TMEM145_TM"/>
    <property type="match status" value="1"/>
</dbReference>
<keyword evidence="9" id="KW-1185">Reference proteome</keyword>
<dbReference type="PANTHER" id="PTHR23252">
    <property type="entry name" value="INTIMAL THICKNESS RECEPTOR-RELATED"/>
    <property type="match status" value="1"/>
</dbReference>
<comment type="caution">
    <text evidence="8">The sequence shown here is derived from an EMBL/GenBank/DDBJ whole genome shotgun (WGS) entry which is preliminary data.</text>
</comment>
<evidence type="ECO:0000256" key="4">
    <source>
        <dbReference type="ARBA" id="ARBA00023136"/>
    </source>
</evidence>
<protein>
    <recommendedName>
        <fullName evidence="10">Intimal thickness related receptor IRP domain-containing protein</fullName>
    </recommendedName>
</protein>
<organism evidence="8 9">
    <name type="scientific">Owenia fusiformis</name>
    <name type="common">Polychaete worm</name>
    <dbReference type="NCBI Taxonomy" id="6347"/>
    <lineage>
        <taxon>Eukaryota</taxon>
        <taxon>Metazoa</taxon>
        <taxon>Spiralia</taxon>
        <taxon>Lophotrochozoa</taxon>
        <taxon>Annelida</taxon>
        <taxon>Polychaeta</taxon>
        <taxon>Sedentaria</taxon>
        <taxon>Canalipalpata</taxon>
        <taxon>Sabellida</taxon>
        <taxon>Oweniida</taxon>
        <taxon>Oweniidae</taxon>
        <taxon>Owenia</taxon>
    </lineage>
</organism>
<keyword evidence="2" id="KW-0812">Transmembrane</keyword>
<evidence type="ECO:0000256" key="3">
    <source>
        <dbReference type="ARBA" id="ARBA00022989"/>
    </source>
</evidence>
<feature type="domain" description="GPR180/TMEM145 transmembrane" evidence="6">
    <location>
        <begin position="177"/>
        <end position="400"/>
    </location>
</feature>
<evidence type="ECO:0000259" key="7">
    <source>
        <dbReference type="Pfam" id="PF21870"/>
    </source>
</evidence>
<dbReference type="AlphaFoldDB" id="A0A8J1UBS4"/>
<dbReference type="GO" id="GO:0007186">
    <property type="term" value="P:G protein-coupled receptor signaling pathway"/>
    <property type="evidence" value="ECO:0007669"/>
    <property type="project" value="InterPro"/>
</dbReference>
<feature type="domain" description="GPR180-like N-terminal" evidence="7">
    <location>
        <begin position="27"/>
        <end position="130"/>
    </location>
</feature>
<evidence type="ECO:0000259" key="6">
    <source>
        <dbReference type="Pfam" id="PF10192"/>
    </source>
</evidence>
<dbReference type="InterPro" id="IPR019336">
    <property type="entry name" value="GPR180/TMEM145_TM"/>
</dbReference>
<dbReference type="OrthoDB" id="45670at2759"/>
<evidence type="ECO:0000256" key="1">
    <source>
        <dbReference type="ARBA" id="ARBA00004141"/>
    </source>
</evidence>
<gene>
    <name evidence="8" type="ORF">OFUS_LOCUS7912</name>
</gene>
<comment type="subcellular location">
    <subcellularLocation>
        <location evidence="1">Membrane</location>
        <topology evidence="1">Multi-pass membrane protein</topology>
    </subcellularLocation>
</comment>
<keyword evidence="3" id="KW-1133">Transmembrane helix</keyword>
<dbReference type="GO" id="GO:0019236">
    <property type="term" value="P:response to pheromone"/>
    <property type="evidence" value="ECO:0007669"/>
    <property type="project" value="InterPro"/>
</dbReference>
<dbReference type="EMBL" id="CAIIXF020000004">
    <property type="protein sequence ID" value="CAH1781321.1"/>
    <property type="molecule type" value="Genomic_DNA"/>
</dbReference>
<keyword evidence="5" id="KW-0325">Glycoprotein</keyword>
<dbReference type="Pfam" id="PF21870">
    <property type="entry name" value="GP180_GOLD"/>
    <property type="match status" value="1"/>
</dbReference>